<evidence type="ECO:0000313" key="3">
    <source>
        <dbReference type="EMBL" id="CAF1934653.1"/>
    </source>
</evidence>
<dbReference type="EMBL" id="HG994369">
    <property type="protein sequence ID" value="CAF1934653.1"/>
    <property type="molecule type" value="Genomic_DNA"/>
</dbReference>
<sequence length="234" mass="25744">MGNGSLFFADLKLADVLSPWSSISGNSFEHHVTLMEATVECSLGQSPVEAIICVESSRFLLTGYVNLEPLQTAIVGIIDFSNFCMNGKMDLETVAESGLDTYVVKSPPQDWFFIPYQHIRTKTNLRKLVTEEMLQSDGHNSIIIVDGANMIGWPEKMIDDELEIVRNAGVVQLQREIPHSINIQVAKVGGGCVAGCEESSCAGHLTWKESIPQSLMSYWIQLTSCNIMKLSSVA</sequence>
<dbReference type="PANTHER" id="PTHR10584">
    <property type="entry name" value="SUGAR KINASE"/>
    <property type="match status" value="1"/>
</dbReference>
<organism evidence="3">
    <name type="scientific">Brassica napus</name>
    <name type="common">Rape</name>
    <dbReference type="NCBI Taxonomy" id="3708"/>
    <lineage>
        <taxon>Eukaryota</taxon>
        <taxon>Viridiplantae</taxon>
        <taxon>Streptophyta</taxon>
        <taxon>Embryophyta</taxon>
        <taxon>Tracheophyta</taxon>
        <taxon>Spermatophyta</taxon>
        <taxon>Magnoliopsida</taxon>
        <taxon>eudicotyledons</taxon>
        <taxon>Gunneridae</taxon>
        <taxon>Pentapetalae</taxon>
        <taxon>rosids</taxon>
        <taxon>malvids</taxon>
        <taxon>Brassicales</taxon>
        <taxon>Brassicaceae</taxon>
        <taxon>Brassiceae</taxon>
        <taxon>Brassica</taxon>
    </lineage>
</organism>
<name>A0A816LB87_BRANA</name>
<dbReference type="PANTHER" id="PTHR10584:SF166">
    <property type="entry name" value="RIBOKINASE"/>
    <property type="match status" value="1"/>
</dbReference>
<keyword evidence="2" id="KW-0418">Kinase</keyword>
<proteinExistence type="predicted"/>
<protein>
    <submittedName>
        <fullName evidence="3">(rape) hypothetical protein</fullName>
    </submittedName>
</protein>
<reference evidence="3" key="1">
    <citation type="submission" date="2021-01" db="EMBL/GenBank/DDBJ databases">
        <authorList>
            <consortium name="Genoscope - CEA"/>
            <person name="William W."/>
        </authorList>
    </citation>
    <scope>NUCLEOTIDE SEQUENCE</scope>
</reference>
<evidence type="ECO:0000256" key="1">
    <source>
        <dbReference type="ARBA" id="ARBA00022679"/>
    </source>
</evidence>
<dbReference type="GO" id="GO:0016301">
    <property type="term" value="F:kinase activity"/>
    <property type="evidence" value="ECO:0007669"/>
    <property type="project" value="UniProtKB-KW"/>
</dbReference>
<accession>A0A816LB87</accession>
<dbReference type="Proteomes" id="UP001295469">
    <property type="component" value="Chromosome C05"/>
</dbReference>
<dbReference type="AlphaFoldDB" id="A0A816LB87"/>
<gene>
    <name evidence="3" type="ORF">DARMORV10_C05P52660.1</name>
</gene>
<keyword evidence="1" id="KW-0808">Transferase</keyword>
<evidence type="ECO:0000256" key="2">
    <source>
        <dbReference type="ARBA" id="ARBA00022777"/>
    </source>
</evidence>